<accession>A0A2S6FUF6</accession>
<dbReference type="GO" id="GO:0004519">
    <property type="term" value="F:endonuclease activity"/>
    <property type="evidence" value="ECO:0007669"/>
    <property type="project" value="UniProtKB-KW"/>
</dbReference>
<organism evidence="1 2">
    <name type="scientific">Clostridium algidicarnis DSM 15099</name>
    <dbReference type="NCBI Taxonomy" id="1121295"/>
    <lineage>
        <taxon>Bacteria</taxon>
        <taxon>Bacillati</taxon>
        <taxon>Bacillota</taxon>
        <taxon>Clostridia</taxon>
        <taxon>Eubacteriales</taxon>
        <taxon>Clostridiaceae</taxon>
        <taxon>Clostridium</taxon>
    </lineage>
</organism>
<evidence type="ECO:0000313" key="1">
    <source>
        <dbReference type="EMBL" id="PPK43682.1"/>
    </source>
</evidence>
<keyword evidence="1" id="KW-0378">Hydrolase</keyword>
<dbReference type="EMBL" id="PTIS01000027">
    <property type="protein sequence ID" value="PPK43682.1"/>
    <property type="molecule type" value="Genomic_DNA"/>
</dbReference>
<evidence type="ECO:0000313" key="2">
    <source>
        <dbReference type="Proteomes" id="UP000239863"/>
    </source>
</evidence>
<dbReference type="OrthoDB" id="9811025at2"/>
<dbReference type="RefSeq" id="WP_104410815.1">
    <property type="nucleotide sequence ID" value="NZ_PTIS01000027.1"/>
</dbReference>
<reference evidence="1 2" key="1">
    <citation type="submission" date="2018-02" db="EMBL/GenBank/DDBJ databases">
        <title>Genomic Encyclopedia of Archaeal and Bacterial Type Strains, Phase II (KMG-II): from individual species to whole genera.</title>
        <authorList>
            <person name="Goeker M."/>
        </authorList>
    </citation>
    <scope>NUCLEOTIDE SEQUENCE [LARGE SCALE GENOMIC DNA]</scope>
    <source>
        <strain evidence="1 2">DSM 15099</strain>
    </source>
</reference>
<keyword evidence="1" id="KW-0255">Endonuclease</keyword>
<dbReference type="Pfam" id="PF09563">
    <property type="entry name" value="RE_LlaJI"/>
    <property type="match status" value="1"/>
</dbReference>
<dbReference type="AlphaFoldDB" id="A0A2S6FUF6"/>
<protein>
    <submittedName>
        <fullName evidence="1">LlaJI restriction endonuclease</fullName>
    </submittedName>
</protein>
<proteinExistence type="predicted"/>
<dbReference type="Proteomes" id="UP000239863">
    <property type="component" value="Unassembled WGS sequence"/>
</dbReference>
<sequence length="437" mass="51284">MKMIYSRELKKYNKNDLKSKLFLDDNTIQELLDKRILTNSKENLYSFEFVGIVIIKDRVIFSLPKYAKNDDKKIITKQLLALFREYSKREKLNEDELESIGSIDSKNIYNMLSVIIFLINDYFENGLYSNEKNFSIINGENEINWLKTIDEIQPLISEGEPIYLEYYTNTSEDDEKDYFRQLHRYILNECTKKLNNLGLTDFLGLEPIIFEVDEDSLGTPQSIISRINNELNVQFINRKQLLLKAMSSFISNEKMETNNFTISFYGTRSFHVVWEKICGYVLNNKYENVKKLIAPPKWTTLSGKEHKAAPLIPDIISITKDFFIISDAKYYSIELNEDILSGNPGVEDVTKQYLYQLAFNEYIRIKEVTSVKNMLLFPSEDKEIKQLGKVTIKFLQDLNLEDITLFSLPAHRIFDLYTNNKKLNIEKFLKLEIESEK</sequence>
<dbReference type="InterPro" id="IPR018579">
    <property type="entry name" value="Restrct_endonuc_II_LlaJI"/>
</dbReference>
<name>A0A2S6FUF6_9CLOT</name>
<comment type="caution">
    <text evidence="1">The sequence shown here is derived from an EMBL/GenBank/DDBJ whole genome shotgun (WGS) entry which is preliminary data.</text>
</comment>
<keyword evidence="1" id="KW-0540">Nuclease</keyword>
<gene>
    <name evidence="1" type="ORF">BD821_12713</name>
</gene>